<keyword evidence="2" id="KW-0813">Transport</keyword>
<keyword evidence="3" id="KW-1003">Cell membrane</keyword>
<feature type="domain" description="ABC-type glycine betaine transport system substrate-binding" evidence="6">
    <location>
        <begin position="30"/>
        <end position="276"/>
    </location>
</feature>
<dbReference type="InterPro" id="IPR007210">
    <property type="entry name" value="ABC_Gly_betaine_transp_sub-bd"/>
</dbReference>
<dbReference type="Gene3D" id="3.40.190.100">
    <property type="entry name" value="Glycine betaine-binding periplasmic protein, domain 2"/>
    <property type="match status" value="1"/>
</dbReference>
<dbReference type="PANTHER" id="PTHR47737">
    <property type="entry name" value="GLYCINE BETAINE/PROLINE BETAINE TRANSPORT SYSTEM PERMEASE PROTEIN PROW"/>
    <property type="match status" value="1"/>
</dbReference>
<evidence type="ECO:0000259" key="6">
    <source>
        <dbReference type="Pfam" id="PF04069"/>
    </source>
</evidence>
<gene>
    <name evidence="7" type="ORF">IAI60_04480</name>
</gene>
<sequence>MTLKKREFLGLTAGLATALATGTLQAQPAKPVKLGYAPWTDAEFITKLAARLIQDRLKTKVVLVQTDVAPLYQGIMRGDLDAVLMCWLPKTHRDYWARAEGKVERLGKLYTGKMGLAVPSYVPEEEVASIADLAKAEVRGKMGGRIQTIEPGAGMTRLVHETVKAYGLDYSVQESGEAGMLTMLQRSIRAKDWIVFSAWNPHWMFNKFDIRYLDDPKLGMGEEEDIVAAGRLGLGKDRPQVAAFLSRMNMPLDELQKAMLAAQEKDIDAVVDWYVSEHAARVDGWFTAA</sequence>
<dbReference type="Gene3D" id="3.40.190.10">
    <property type="entry name" value="Periplasmic binding protein-like II"/>
    <property type="match status" value="1"/>
</dbReference>
<keyword evidence="4" id="KW-0472">Membrane</keyword>
<evidence type="ECO:0000256" key="2">
    <source>
        <dbReference type="ARBA" id="ARBA00022448"/>
    </source>
</evidence>
<comment type="subcellular location">
    <subcellularLocation>
        <location evidence="1">Cell membrane</location>
    </subcellularLocation>
</comment>
<protein>
    <submittedName>
        <fullName evidence="7">Glycine betaine ABC transporter substrate-binding protein</fullName>
    </submittedName>
</protein>
<feature type="signal peptide" evidence="5">
    <location>
        <begin position="1"/>
        <end position="26"/>
    </location>
</feature>
<comment type="caution">
    <text evidence="7">The sequence shown here is derived from an EMBL/GenBank/DDBJ whole genome shotgun (WGS) entry which is preliminary data.</text>
</comment>
<keyword evidence="8" id="KW-1185">Reference proteome</keyword>
<evidence type="ECO:0000256" key="3">
    <source>
        <dbReference type="ARBA" id="ARBA00022475"/>
    </source>
</evidence>
<dbReference type="PROSITE" id="PS51318">
    <property type="entry name" value="TAT"/>
    <property type="match status" value="1"/>
</dbReference>
<reference evidence="7 8" key="1">
    <citation type="submission" date="2020-09" db="EMBL/GenBank/DDBJ databases">
        <title>Roseomonas.</title>
        <authorList>
            <person name="Zhu W."/>
        </authorList>
    </citation>
    <scope>NUCLEOTIDE SEQUENCE [LARGE SCALE GENOMIC DNA]</scope>
    <source>
        <strain evidence="7 8">1311</strain>
    </source>
</reference>
<dbReference type="InterPro" id="IPR006311">
    <property type="entry name" value="TAT_signal"/>
</dbReference>
<dbReference type="Pfam" id="PF04069">
    <property type="entry name" value="OpuAC"/>
    <property type="match status" value="1"/>
</dbReference>
<organism evidence="7 8">
    <name type="scientific">Roseomonas marmotae</name>
    <dbReference type="NCBI Taxonomy" id="2768161"/>
    <lineage>
        <taxon>Bacteria</taxon>
        <taxon>Pseudomonadati</taxon>
        <taxon>Pseudomonadota</taxon>
        <taxon>Alphaproteobacteria</taxon>
        <taxon>Acetobacterales</taxon>
        <taxon>Roseomonadaceae</taxon>
        <taxon>Roseomonas</taxon>
    </lineage>
</organism>
<dbReference type="PANTHER" id="PTHR47737:SF1">
    <property type="entry name" value="GLYCINE BETAINE_PROLINE BETAINE TRANSPORT SYSTEM PERMEASE PROTEIN PROW"/>
    <property type="match status" value="1"/>
</dbReference>
<dbReference type="CDD" id="cd13639">
    <property type="entry name" value="PBP2_OpuAC_like"/>
    <property type="match status" value="1"/>
</dbReference>
<dbReference type="Proteomes" id="UP001518990">
    <property type="component" value="Unassembled WGS sequence"/>
</dbReference>
<evidence type="ECO:0000256" key="4">
    <source>
        <dbReference type="ARBA" id="ARBA00023136"/>
    </source>
</evidence>
<dbReference type="EMBL" id="JACTNF010000003">
    <property type="protein sequence ID" value="MBO1073855.1"/>
    <property type="molecule type" value="Genomic_DNA"/>
</dbReference>
<keyword evidence="5" id="KW-0732">Signal</keyword>
<feature type="chain" id="PRO_5045127557" evidence="5">
    <location>
        <begin position="27"/>
        <end position="289"/>
    </location>
</feature>
<evidence type="ECO:0000313" key="8">
    <source>
        <dbReference type="Proteomes" id="UP001518990"/>
    </source>
</evidence>
<dbReference type="RefSeq" id="WP_207445445.1">
    <property type="nucleotide sequence ID" value="NZ_CP061091.1"/>
</dbReference>
<accession>A0ABS3K8R9</accession>
<evidence type="ECO:0000313" key="7">
    <source>
        <dbReference type="EMBL" id="MBO1073855.1"/>
    </source>
</evidence>
<name>A0ABS3K8R9_9PROT</name>
<evidence type="ECO:0000256" key="1">
    <source>
        <dbReference type="ARBA" id="ARBA00004236"/>
    </source>
</evidence>
<proteinExistence type="predicted"/>
<evidence type="ECO:0000256" key="5">
    <source>
        <dbReference type="SAM" id="SignalP"/>
    </source>
</evidence>
<dbReference type="SUPFAM" id="SSF53850">
    <property type="entry name" value="Periplasmic binding protein-like II"/>
    <property type="match status" value="1"/>
</dbReference>